<name>A0A8T0U6U4_PANVG</name>
<keyword evidence="3" id="KW-1185">Reference proteome</keyword>
<evidence type="ECO:0008006" key="4">
    <source>
        <dbReference type="Google" id="ProtNLM"/>
    </source>
</evidence>
<dbReference type="AlphaFoldDB" id="A0A8T0U6U4"/>
<feature type="region of interest" description="Disordered" evidence="1">
    <location>
        <begin position="1"/>
        <end position="24"/>
    </location>
</feature>
<comment type="caution">
    <text evidence="2">The sequence shown here is derived from an EMBL/GenBank/DDBJ whole genome shotgun (WGS) entry which is preliminary data.</text>
</comment>
<protein>
    <recommendedName>
        <fullName evidence="4">BED-type domain-containing protein</fullName>
    </recommendedName>
</protein>
<evidence type="ECO:0000256" key="1">
    <source>
        <dbReference type="SAM" id="MobiDB-lite"/>
    </source>
</evidence>
<evidence type="ECO:0000313" key="3">
    <source>
        <dbReference type="Proteomes" id="UP000823388"/>
    </source>
</evidence>
<organism evidence="2 3">
    <name type="scientific">Panicum virgatum</name>
    <name type="common">Blackwell switchgrass</name>
    <dbReference type="NCBI Taxonomy" id="38727"/>
    <lineage>
        <taxon>Eukaryota</taxon>
        <taxon>Viridiplantae</taxon>
        <taxon>Streptophyta</taxon>
        <taxon>Embryophyta</taxon>
        <taxon>Tracheophyta</taxon>
        <taxon>Spermatophyta</taxon>
        <taxon>Magnoliopsida</taxon>
        <taxon>Liliopsida</taxon>
        <taxon>Poales</taxon>
        <taxon>Poaceae</taxon>
        <taxon>PACMAD clade</taxon>
        <taxon>Panicoideae</taxon>
        <taxon>Panicodae</taxon>
        <taxon>Paniceae</taxon>
        <taxon>Panicinae</taxon>
        <taxon>Panicum</taxon>
        <taxon>Panicum sect. Hiantes</taxon>
    </lineage>
</organism>
<gene>
    <name evidence="2" type="ORF">PVAP13_3NG079667</name>
</gene>
<accession>A0A8T0U6U4</accession>
<dbReference type="EMBL" id="CM029042">
    <property type="protein sequence ID" value="KAG2618580.1"/>
    <property type="molecule type" value="Genomic_DNA"/>
</dbReference>
<reference evidence="2" key="1">
    <citation type="submission" date="2020-05" db="EMBL/GenBank/DDBJ databases">
        <title>WGS assembly of Panicum virgatum.</title>
        <authorList>
            <person name="Lovell J.T."/>
            <person name="Jenkins J."/>
            <person name="Shu S."/>
            <person name="Juenger T.E."/>
            <person name="Schmutz J."/>
        </authorList>
    </citation>
    <scope>NUCLEOTIDE SEQUENCE</scope>
    <source>
        <strain evidence="2">AP13</strain>
    </source>
</reference>
<sequence>MAKRLETTETDKIIEPPSTAAPSTLHGLEHSQLSVKACVKIMKRYAKHHLFGDDDNDEVLSMTYPGRLAEIMASLEAEITTMPAAAASDPLVSAEKESSSPGGMSVTMEEQLDAEEAELVAELEAVLALFEPQKVDRLVQLEDAGKWMTLAKYLKDCVEYHANDSVLVPVPECAYADDGTLLPDGLVKVHAELFLSPHRQHVLELIAAGKDGSGRVAARRHFEEHVKPLWDAVPQDRRWLQSRFTELEQIISDGHQQPSALNPGESEAQKAVMEIKDYMFLYFPRLRPQVERRGHGRGPTSPLWQLAENLNGKAFRCFSCHKVFRGSIGVIRRHLKGIRGCPAVLPCTLKRLDEIPEK</sequence>
<feature type="compositionally biased region" description="Basic and acidic residues" evidence="1">
    <location>
        <begin position="1"/>
        <end position="14"/>
    </location>
</feature>
<dbReference type="Proteomes" id="UP000823388">
    <property type="component" value="Chromosome 3N"/>
</dbReference>
<proteinExistence type="predicted"/>
<evidence type="ECO:0000313" key="2">
    <source>
        <dbReference type="EMBL" id="KAG2618580.1"/>
    </source>
</evidence>